<accession>A0A9E7NNB1</accession>
<dbReference type="GO" id="GO:0004519">
    <property type="term" value="F:endonuclease activity"/>
    <property type="evidence" value="ECO:0007669"/>
    <property type="project" value="UniProtKB-KW"/>
</dbReference>
<dbReference type="EMBL" id="ON624112">
    <property type="protein sequence ID" value="UTQ78244.1"/>
    <property type="molecule type" value="Genomic_DNA"/>
</dbReference>
<keyword evidence="1" id="KW-0378">Hydrolase</keyword>
<dbReference type="InterPro" id="IPR044925">
    <property type="entry name" value="His-Me_finger_sf"/>
</dbReference>
<keyword evidence="2" id="KW-1185">Reference proteome</keyword>
<sequence length="135" mass="15497">MELRKVKKSELPDIKKILLEKQGYRCPITGRCLRSMKPVNLCCDHNHQTGVIRAILPRGVNGLEGKMLALLNRFGGYTNNDVAGMATCLRGLADYLLHHRVPQTEWIYPTHQTQEEKRAQRNAQARLRYAKSKEK</sequence>
<keyword evidence="1" id="KW-0255">Endonuclease</keyword>
<evidence type="ECO:0000313" key="1">
    <source>
        <dbReference type="EMBL" id="UTQ78244.1"/>
    </source>
</evidence>
<dbReference type="InterPro" id="IPR038563">
    <property type="entry name" value="Endonuclease_7_sf"/>
</dbReference>
<dbReference type="InterPro" id="IPR004211">
    <property type="entry name" value="Endonuclease_7"/>
</dbReference>
<proteinExistence type="predicted"/>
<name>A0A9E7NNB1_9CAUD</name>
<evidence type="ECO:0000313" key="2">
    <source>
        <dbReference type="Proteomes" id="UP001060037"/>
    </source>
</evidence>
<dbReference type="Gene3D" id="3.40.1800.10">
    <property type="entry name" value="His-Me finger endonucleases"/>
    <property type="match status" value="1"/>
</dbReference>
<reference evidence="1" key="1">
    <citation type="submission" date="2022-05" db="EMBL/GenBank/DDBJ databases">
        <authorList>
            <person name="Tikunov A."/>
            <person name="Kozlova Y."/>
            <person name="Morozova V."/>
            <person name="Jdeed G."/>
            <person name="Bardasheva A."/>
            <person name="Tikunova N."/>
        </authorList>
    </citation>
    <scope>NUCLEOTIDE SEQUENCE</scope>
</reference>
<dbReference type="SUPFAM" id="SSF54060">
    <property type="entry name" value="His-Me finger endonucleases"/>
    <property type="match status" value="1"/>
</dbReference>
<organism evidence="1 2">
    <name type="scientific">Aeromonas phage Aer_P220</name>
    <dbReference type="NCBI Taxonomy" id="2951227"/>
    <lineage>
        <taxon>Viruses</taxon>
        <taxon>Duplodnaviria</taxon>
        <taxon>Heunggongvirae</taxon>
        <taxon>Uroviricota</taxon>
        <taxon>Caudoviricetes</taxon>
        <taxon>Autographivirales</taxon>
        <taxon>Autographivirales incertae sedis</taxon>
        <taxon>Yinyavirus</taxon>
        <taxon>Yinyavirus AerP220</taxon>
    </lineage>
</organism>
<protein>
    <submittedName>
        <fullName evidence="1">Endonuclease VII</fullName>
    </submittedName>
</protein>
<keyword evidence="1" id="KW-0540">Nuclease</keyword>
<dbReference type="Pfam" id="PF02945">
    <property type="entry name" value="Endonuclease_7"/>
    <property type="match status" value="1"/>
</dbReference>
<dbReference type="Proteomes" id="UP001060037">
    <property type="component" value="Segment"/>
</dbReference>